<protein>
    <recommendedName>
        <fullName evidence="1">Putative membrane protein insertion efficiency factor</fullName>
    </recommendedName>
</protein>
<dbReference type="GeneID" id="77134203"/>
<dbReference type="Proteomes" id="UP000005089">
    <property type="component" value="Unassembled WGS sequence"/>
</dbReference>
<dbReference type="PANTHER" id="PTHR33383:SF1">
    <property type="entry name" value="MEMBRANE PROTEIN INSERTION EFFICIENCY FACTOR-RELATED"/>
    <property type="match status" value="1"/>
</dbReference>
<dbReference type="HAMAP" id="MF_00386">
    <property type="entry name" value="UPF0161_YidD"/>
    <property type="match status" value="1"/>
</dbReference>
<dbReference type="HOGENOM" id="CLU_144811_5_2_4"/>
<comment type="subcellular location">
    <subcellularLocation>
        <location evidence="1">Cell membrane</location>
        <topology evidence="1">Peripheral membrane protein</topology>
        <orientation evidence="1">Cytoplasmic side</orientation>
    </subcellularLocation>
</comment>
<keyword evidence="1" id="KW-0472">Membrane</keyword>
<reference evidence="2 3" key="1">
    <citation type="submission" date="2009-02" db="EMBL/GenBank/DDBJ databases">
        <title>The Genome Sequence of Oxalobacter formigenes OXCC13.</title>
        <authorList>
            <consortium name="The Broad Institute Genome Sequencing Platform"/>
            <person name="Ward D."/>
            <person name="Young S.K."/>
            <person name="Kodira C.D."/>
            <person name="Zeng Q."/>
            <person name="Koehrsen M."/>
            <person name="Alvarado L."/>
            <person name="Berlin A."/>
            <person name="Borenstein D."/>
            <person name="Chen Z."/>
            <person name="Engels R."/>
            <person name="Freedman E."/>
            <person name="Gellesch M."/>
            <person name="Goldberg J."/>
            <person name="Griggs A."/>
            <person name="Gujja S."/>
            <person name="Heiman D."/>
            <person name="Hepburn T."/>
            <person name="Howarth C."/>
            <person name="Jen D."/>
            <person name="Larson L."/>
            <person name="Lewis B."/>
            <person name="Mehta T."/>
            <person name="Park D."/>
            <person name="Pearson M."/>
            <person name="Roberts A."/>
            <person name="Saif S."/>
            <person name="Shea T."/>
            <person name="Shenoy N."/>
            <person name="Sisk P."/>
            <person name="Stolte C."/>
            <person name="Sykes S."/>
            <person name="Walk T."/>
            <person name="White J."/>
            <person name="Yandava C."/>
            <person name="Allison M.J."/>
            <person name="Lander E."/>
            <person name="Nusbaum C."/>
            <person name="Galagan J."/>
            <person name="Birren B."/>
        </authorList>
    </citation>
    <scope>NUCLEOTIDE SEQUENCE [LARGE SCALE GENOMIC DNA]</scope>
    <source>
        <strain evidence="2 3">OXCC13</strain>
    </source>
</reference>
<organism evidence="2 3">
    <name type="scientific">Oxalobacter formigenes OXCC13</name>
    <dbReference type="NCBI Taxonomy" id="556269"/>
    <lineage>
        <taxon>Bacteria</taxon>
        <taxon>Pseudomonadati</taxon>
        <taxon>Pseudomonadota</taxon>
        <taxon>Betaproteobacteria</taxon>
        <taxon>Burkholderiales</taxon>
        <taxon>Oxalobacteraceae</taxon>
        <taxon>Oxalobacter</taxon>
    </lineage>
</organism>
<proteinExistence type="inferred from homology"/>
<dbReference type="EMBL" id="GG658170">
    <property type="protein sequence ID" value="EEO30764.1"/>
    <property type="molecule type" value="Genomic_DNA"/>
</dbReference>
<dbReference type="InterPro" id="IPR002696">
    <property type="entry name" value="Membr_insert_effic_factor_YidD"/>
</dbReference>
<evidence type="ECO:0000313" key="3">
    <source>
        <dbReference type="Proteomes" id="UP000005089"/>
    </source>
</evidence>
<dbReference type="SMART" id="SM01234">
    <property type="entry name" value="Haemolytic"/>
    <property type="match status" value="1"/>
</dbReference>
<dbReference type="RefSeq" id="WP_005882215.1">
    <property type="nucleotide sequence ID" value="NZ_CP019430.1"/>
</dbReference>
<keyword evidence="1" id="KW-1003">Cell membrane</keyword>
<dbReference type="PANTHER" id="PTHR33383">
    <property type="entry name" value="MEMBRANE PROTEIN INSERTION EFFICIENCY FACTOR-RELATED"/>
    <property type="match status" value="1"/>
</dbReference>
<dbReference type="Pfam" id="PF01809">
    <property type="entry name" value="YidD"/>
    <property type="match status" value="1"/>
</dbReference>
<keyword evidence="3" id="KW-1185">Reference proteome</keyword>
<name>C3XC38_OXAFO</name>
<evidence type="ECO:0000313" key="2">
    <source>
        <dbReference type="EMBL" id="EEO30764.1"/>
    </source>
</evidence>
<dbReference type="OrthoDB" id="9801753at2"/>
<accession>C3XC38</accession>
<gene>
    <name evidence="2" type="ORF">OFBG_01792</name>
</gene>
<sequence length="92" mass="10175">MQSPLKWLLIVLIRGYQLCISPFIGQNCRFYPSCSQYAIEAISVHGCLKGCYLTFIRLCKCHPLHPGGVDPVPARKSGCACSSSLKNDDKDI</sequence>
<dbReference type="AlphaFoldDB" id="C3XC38"/>
<dbReference type="GO" id="GO:0005886">
    <property type="term" value="C:plasma membrane"/>
    <property type="evidence" value="ECO:0007669"/>
    <property type="project" value="UniProtKB-SubCell"/>
</dbReference>
<comment type="similarity">
    <text evidence="1">Belongs to the UPF0161 family.</text>
</comment>
<comment type="function">
    <text evidence="1">Could be involved in insertion of integral membrane proteins into the membrane.</text>
</comment>
<evidence type="ECO:0000256" key="1">
    <source>
        <dbReference type="HAMAP-Rule" id="MF_00386"/>
    </source>
</evidence>
<dbReference type="NCBIfam" id="TIGR00278">
    <property type="entry name" value="membrane protein insertion efficiency factor YidD"/>
    <property type="match status" value="1"/>
</dbReference>